<reference evidence="2" key="2">
    <citation type="journal article" date="2022" name="Microbiol. Resour. Announc.">
        <title>Metagenome Sequencing to Explore Phylogenomics of Terrestrial Cyanobacteria.</title>
        <authorList>
            <person name="Ward R.D."/>
            <person name="Stajich J.E."/>
            <person name="Johansen J.R."/>
            <person name="Huntemann M."/>
            <person name="Clum A."/>
            <person name="Foster B."/>
            <person name="Foster B."/>
            <person name="Roux S."/>
            <person name="Palaniappan K."/>
            <person name="Varghese N."/>
            <person name="Mukherjee S."/>
            <person name="Reddy T.B.K."/>
            <person name="Daum C."/>
            <person name="Copeland A."/>
            <person name="Chen I.A."/>
            <person name="Ivanova N.N."/>
            <person name="Kyrpides N.C."/>
            <person name="Shapiro N."/>
            <person name="Eloe-Fadrosh E.A."/>
            <person name="Pietrasiak N."/>
        </authorList>
    </citation>
    <scope>NUCLEOTIDE SEQUENCE</scope>
    <source>
        <strain evidence="2">GSE-NOS-MK-12-04C</strain>
    </source>
</reference>
<dbReference type="AlphaFoldDB" id="A0A951UUH2"/>
<evidence type="ECO:0000313" key="3">
    <source>
        <dbReference type="Proteomes" id="UP000729701"/>
    </source>
</evidence>
<dbReference type="CDD" id="cd10911">
    <property type="entry name" value="PIN_LabA"/>
    <property type="match status" value="1"/>
</dbReference>
<evidence type="ECO:0000259" key="1">
    <source>
        <dbReference type="Pfam" id="PF01936"/>
    </source>
</evidence>
<comment type="caution">
    <text evidence="2">The sequence shown here is derived from an EMBL/GenBank/DDBJ whole genome shotgun (WGS) entry which is preliminary data.</text>
</comment>
<dbReference type="PANTHER" id="PTHR35458:SF8">
    <property type="entry name" value="SLR0650 PROTEIN"/>
    <property type="match status" value="1"/>
</dbReference>
<reference evidence="2" key="1">
    <citation type="submission" date="2021-05" db="EMBL/GenBank/DDBJ databases">
        <authorList>
            <person name="Pietrasiak N."/>
            <person name="Ward R."/>
            <person name="Stajich J.E."/>
            <person name="Kurbessoian T."/>
        </authorList>
    </citation>
    <scope>NUCLEOTIDE SEQUENCE</scope>
    <source>
        <strain evidence="2">GSE-NOS-MK-12-04C</strain>
    </source>
</reference>
<proteinExistence type="predicted"/>
<organism evidence="2 3">
    <name type="scientific">Cyanomargarita calcarea GSE-NOS-MK-12-04C</name>
    <dbReference type="NCBI Taxonomy" id="2839659"/>
    <lineage>
        <taxon>Bacteria</taxon>
        <taxon>Bacillati</taxon>
        <taxon>Cyanobacteriota</taxon>
        <taxon>Cyanophyceae</taxon>
        <taxon>Nostocales</taxon>
        <taxon>Cyanomargaritaceae</taxon>
        <taxon>Cyanomargarita</taxon>
    </lineage>
</organism>
<feature type="domain" description="NYN" evidence="1">
    <location>
        <begin position="147"/>
        <end position="296"/>
    </location>
</feature>
<evidence type="ECO:0000313" key="2">
    <source>
        <dbReference type="EMBL" id="MBW4667860.1"/>
    </source>
</evidence>
<dbReference type="InterPro" id="IPR047140">
    <property type="entry name" value="LabA"/>
</dbReference>
<dbReference type="Gene3D" id="3.40.50.1010">
    <property type="entry name" value="5'-nuclease"/>
    <property type="match status" value="1"/>
</dbReference>
<accession>A0A951UUH2</accession>
<gene>
    <name evidence="2" type="ORF">KME60_10615</name>
</gene>
<dbReference type="Pfam" id="PF01936">
    <property type="entry name" value="NYN"/>
    <property type="match status" value="1"/>
</dbReference>
<name>A0A951UUH2_9CYAN</name>
<dbReference type="InterPro" id="IPR021139">
    <property type="entry name" value="NYN"/>
</dbReference>
<dbReference type="EMBL" id="JAHHGZ010000009">
    <property type="protein sequence ID" value="MBW4667860.1"/>
    <property type="molecule type" value="Genomic_DNA"/>
</dbReference>
<sequence length="311" mass="34881">MNLTQAFPIGIVASTVCLLTGTISKQPLLRGLGEIVTLGAISRKIIVNQKQLTLLIKDNTCLQAKLSDAECELNKLDKKVKVQNTCQRLYLSKINKLEHQQKVIAGNITQLQKKLENKTFPKYENNLNNSQKLPVKILPNTRTSVTRVYIDGNNLSFALDRLQIEVDYNALLIELSQYATATTFKYYTGAHFPMTEGQKRFINYLEGLHYEVIALPILPRPDSNTVKTVGDDVKIVVDMLGEVKQQDRVILLSGDGDFVPAIAELQRRGAEVTVIAKKGMLSQQLWEIADDVIFLDDIQYQIAKYTKLSAA</sequence>
<protein>
    <submittedName>
        <fullName evidence="2">NYN domain-containing protein</fullName>
    </submittedName>
</protein>
<dbReference type="PANTHER" id="PTHR35458">
    <property type="entry name" value="SLR0755 PROTEIN"/>
    <property type="match status" value="1"/>
</dbReference>
<dbReference type="Proteomes" id="UP000729701">
    <property type="component" value="Unassembled WGS sequence"/>
</dbReference>
<dbReference type="GO" id="GO:0004540">
    <property type="term" value="F:RNA nuclease activity"/>
    <property type="evidence" value="ECO:0007669"/>
    <property type="project" value="InterPro"/>
</dbReference>